<comment type="subcellular location">
    <subcellularLocation>
        <location evidence="1">Membrane</location>
    </subcellularLocation>
</comment>
<evidence type="ECO:0000256" key="3">
    <source>
        <dbReference type="ARBA" id="ARBA00022989"/>
    </source>
</evidence>
<dbReference type="EMBL" id="CAJNOQ010001126">
    <property type="protein sequence ID" value="CAF0870155.1"/>
    <property type="molecule type" value="Genomic_DNA"/>
</dbReference>
<organism evidence="8 10">
    <name type="scientific">Didymodactylos carnosus</name>
    <dbReference type="NCBI Taxonomy" id="1234261"/>
    <lineage>
        <taxon>Eukaryota</taxon>
        <taxon>Metazoa</taxon>
        <taxon>Spiralia</taxon>
        <taxon>Gnathifera</taxon>
        <taxon>Rotifera</taxon>
        <taxon>Eurotatoria</taxon>
        <taxon>Bdelloidea</taxon>
        <taxon>Philodinida</taxon>
        <taxon>Philodinidae</taxon>
        <taxon>Didymodactylos</taxon>
    </lineage>
</organism>
<feature type="transmembrane region" description="Helical" evidence="6">
    <location>
        <begin position="282"/>
        <end position="305"/>
    </location>
</feature>
<dbReference type="InterPro" id="IPR036514">
    <property type="entry name" value="SGNH_hydro_sf"/>
</dbReference>
<evidence type="ECO:0000256" key="4">
    <source>
        <dbReference type="ARBA" id="ARBA00023136"/>
    </source>
</evidence>
<protein>
    <recommendedName>
        <fullName evidence="7">G-protein coupled receptors family 1 profile domain-containing protein</fullName>
    </recommendedName>
</protein>
<feature type="transmembrane region" description="Helical" evidence="6">
    <location>
        <begin position="347"/>
        <end position="373"/>
    </location>
</feature>
<dbReference type="Proteomes" id="UP000663829">
    <property type="component" value="Unassembled WGS sequence"/>
</dbReference>
<evidence type="ECO:0000259" key="7">
    <source>
        <dbReference type="PROSITE" id="PS50262"/>
    </source>
</evidence>
<dbReference type="PANTHER" id="PTHR46273:SF4">
    <property type="entry name" value="AT19640P"/>
    <property type="match status" value="1"/>
</dbReference>
<dbReference type="AlphaFoldDB" id="A0A813XU15"/>
<reference evidence="8" key="1">
    <citation type="submission" date="2021-02" db="EMBL/GenBank/DDBJ databases">
        <authorList>
            <person name="Nowell W R."/>
        </authorList>
    </citation>
    <scope>NUCLEOTIDE SEQUENCE</scope>
</reference>
<dbReference type="GO" id="GO:0005886">
    <property type="term" value="C:plasma membrane"/>
    <property type="evidence" value="ECO:0007669"/>
    <property type="project" value="TreeGrafter"/>
</dbReference>
<dbReference type="InterPro" id="IPR000276">
    <property type="entry name" value="GPCR_Rhodpsn"/>
</dbReference>
<keyword evidence="10" id="KW-1185">Reference proteome</keyword>
<feature type="transmembrane region" description="Helical" evidence="6">
    <location>
        <begin position="127"/>
        <end position="150"/>
    </location>
</feature>
<dbReference type="InterPro" id="IPR017452">
    <property type="entry name" value="GPCR_Rhodpsn_7TM"/>
</dbReference>
<dbReference type="PANTHER" id="PTHR46273">
    <property type="entry name" value="MYOSUPPRESSIN RECEPTOR 1, ISOFORM B-RELATED"/>
    <property type="match status" value="1"/>
</dbReference>
<evidence type="ECO:0000256" key="6">
    <source>
        <dbReference type="SAM" id="Phobius"/>
    </source>
</evidence>
<sequence>MGCLLQNALKIEQYFMTNVYNNTNNSSLLLNNNTSPFLYLISRAVTDSISSSYYYNQQQHQSNFTSSWSTVTATFVSDDASLVRYKNWYRNYHGYFSAIVCLFGLTCNLFNIIVLTRPSMRSTTNTILTSLAISDLLKMLFVLPAAILFYCIPSKLDEKSEPDFTNYFQVHFYMIQMLFTLTLHCISTWLTVLLAAFRHIFLTCKTLTAYVSTPGRALAGVICIVIFCTILCVPSFIEHEIVADTGEKLTIFNRTSIQIKPITYKFIETEFSSKLSLRDTVFVLHAIVFKLIPCILLLFFSFLLIRQLRQALKKAEIVSKHSQHSSTITTIRAKRGRRREKENRRTTLMLVIVCVLFLVTELPQGAILFLSFISENKSKYYYQIYQLLGDTFDILALINNSVNFILYCSMSRAFRDTFRQTFFLWKQSDQHETKIPVVVQSTPINRQLSCVVRTPAFGIGNNKSEYEPVKQICDTDYRFSIFTASTALGGSDKHVVATISNDSDETSTTKNINNSGLIKPNLSSSTTNTTSATSTATINLNQNQNTFTQVIPTTIFVKTSETITEDQKNSYEQQQPFLRTEQFIETRQSLMPTHQDISTLTDSSLKQAVHLALTCVDNDLSTVSSDSTRLLSTTVSDLKSGTTCDLGRVMTTATNLRCENCLKLRQQLTILIYEVLNLENTMESKICEYVQERLNEIAISKQLTLLNSTKQQEQLTNNICDSQTTNDTSTIIDTKNTINSNTSNQENERLTIHGLSNPLNTSTTAQNNNNNTNLNGSSVSSGRISLASKSGGGSDHKYKPSRRTIINGGNGAVVSDVSIGNNLLISNIRNQNNVNGNNKYRAERTLTFENVIIGDSTLKYLDPARFDIERKTYIKTMRGKRVAQALEFIQTTRFIGTKKIMFHIGTNDLNRDKLSEQEVSEQIKELIVTTKTVSPLSEVYISLIFPKQGNEESRLKTDKLNYLLQSMTSPELKVFVIQHFNILPDTRGCFEDSTHLSKAKGTMLFEENIKIAMGLKRITNSTIINNNNYNSINVLRPSSSKLPRQPTFLQQQTSSTNQLGLKQSTTQNQTINTTIPFNINNNAFQNMSTMNANLNLLNAHTLGAYLSFLVGGFRS</sequence>
<dbReference type="OrthoDB" id="5864054at2759"/>
<evidence type="ECO:0000313" key="10">
    <source>
        <dbReference type="Proteomes" id="UP000663829"/>
    </source>
</evidence>
<dbReference type="PROSITE" id="PS50262">
    <property type="entry name" value="G_PROTEIN_RECEP_F1_2"/>
    <property type="match status" value="1"/>
</dbReference>
<dbReference type="SUPFAM" id="SSF52266">
    <property type="entry name" value="SGNH hydrolase"/>
    <property type="match status" value="1"/>
</dbReference>
<feature type="compositionally biased region" description="Low complexity" evidence="5">
    <location>
        <begin position="760"/>
        <end position="781"/>
    </location>
</feature>
<evidence type="ECO:0000256" key="5">
    <source>
        <dbReference type="SAM" id="MobiDB-lite"/>
    </source>
</evidence>
<dbReference type="GO" id="GO:0008528">
    <property type="term" value="F:G protein-coupled peptide receptor activity"/>
    <property type="evidence" value="ECO:0007669"/>
    <property type="project" value="InterPro"/>
</dbReference>
<dbReference type="EMBL" id="CAJOBC010001126">
    <property type="protein sequence ID" value="CAF3657505.1"/>
    <property type="molecule type" value="Genomic_DNA"/>
</dbReference>
<feature type="transmembrane region" description="Helical" evidence="6">
    <location>
        <begin position="170"/>
        <end position="197"/>
    </location>
</feature>
<feature type="region of interest" description="Disordered" evidence="5">
    <location>
        <begin position="503"/>
        <end position="530"/>
    </location>
</feature>
<dbReference type="PRINTS" id="PR00237">
    <property type="entry name" value="GPCRRHODOPSN"/>
</dbReference>
<feature type="domain" description="G-protein coupled receptors family 1 profile" evidence="7">
    <location>
        <begin position="107"/>
        <end position="407"/>
    </location>
</feature>
<keyword evidence="2 6" id="KW-0812">Transmembrane</keyword>
<keyword evidence="3 6" id="KW-1133">Transmembrane helix</keyword>
<gene>
    <name evidence="8" type="ORF">GPM918_LOCUS7056</name>
    <name evidence="9" type="ORF">SRO942_LOCUS7056</name>
</gene>
<dbReference type="Proteomes" id="UP000681722">
    <property type="component" value="Unassembled WGS sequence"/>
</dbReference>
<dbReference type="CDD" id="cd14978">
    <property type="entry name" value="7tmA_FMRFamide_R-like"/>
    <property type="match status" value="1"/>
</dbReference>
<feature type="region of interest" description="Disordered" evidence="5">
    <location>
        <begin position="754"/>
        <end position="803"/>
    </location>
</feature>
<evidence type="ECO:0000256" key="1">
    <source>
        <dbReference type="ARBA" id="ARBA00004370"/>
    </source>
</evidence>
<feature type="compositionally biased region" description="Polar residues" evidence="5">
    <location>
        <begin position="503"/>
        <end position="516"/>
    </location>
</feature>
<evidence type="ECO:0000256" key="2">
    <source>
        <dbReference type="ARBA" id="ARBA00022692"/>
    </source>
</evidence>
<feature type="transmembrane region" description="Helical" evidence="6">
    <location>
        <begin position="217"/>
        <end position="237"/>
    </location>
</feature>
<proteinExistence type="predicted"/>
<dbReference type="InterPro" id="IPR053219">
    <property type="entry name" value="GPCR_Dmsr-1"/>
</dbReference>
<feature type="transmembrane region" description="Helical" evidence="6">
    <location>
        <begin position="92"/>
        <end position="115"/>
    </location>
</feature>
<accession>A0A813XU15</accession>
<dbReference type="Pfam" id="PF10324">
    <property type="entry name" value="7TM_GPCR_Srw"/>
    <property type="match status" value="1"/>
</dbReference>
<dbReference type="Gene3D" id="1.20.1070.10">
    <property type="entry name" value="Rhodopsin 7-helix transmembrane proteins"/>
    <property type="match status" value="1"/>
</dbReference>
<keyword evidence="4 6" id="KW-0472">Membrane</keyword>
<evidence type="ECO:0000313" key="8">
    <source>
        <dbReference type="EMBL" id="CAF0870155.1"/>
    </source>
</evidence>
<evidence type="ECO:0000313" key="9">
    <source>
        <dbReference type="EMBL" id="CAF3657505.1"/>
    </source>
</evidence>
<dbReference type="InterPro" id="IPR019427">
    <property type="entry name" value="7TM_GPCR_serpentine_rcpt_Srw"/>
</dbReference>
<dbReference type="SUPFAM" id="SSF81321">
    <property type="entry name" value="Family A G protein-coupled receptor-like"/>
    <property type="match status" value="1"/>
</dbReference>
<comment type="caution">
    <text evidence="8">The sequence shown here is derived from an EMBL/GenBank/DDBJ whole genome shotgun (WGS) entry which is preliminary data.</text>
</comment>
<dbReference type="Gene3D" id="3.40.50.1110">
    <property type="entry name" value="SGNH hydrolase"/>
    <property type="match status" value="1"/>
</dbReference>
<name>A0A813XU15_9BILA</name>